<gene>
    <name evidence="1" type="primary">BQ5605_C004g03137</name>
    <name evidence="1" type="ORF">BQ5605_C004G03137</name>
</gene>
<sequence>MTITKLLAFDGSCCSCRRMSSHRVVQGQAHPVIDLPYPTLQTRDAFLATDALINAHKNGYRPLAVALISNGVETTATPLEIGSLICFGLVCGMQLQMEKNCCP</sequence>
<proteinExistence type="predicted"/>
<keyword evidence="2" id="KW-1185">Reference proteome</keyword>
<name>A0A2X0MDZ6_9BASI</name>
<protein>
    <submittedName>
        <fullName evidence="1">BQ5605_C004g03137 protein</fullName>
    </submittedName>
</protein>
<dbReference type="AlphaFoldDB" id="A0A2X0MDZ6"/>
<dbReference type="Proteomes" id="UP000249464">
    <property type="component" value="Unassembled WGS sequence"/>
</dbReference>
<evidence type="ECO:0000313" key="1">
    <source>
        <dbReference type="EMBL" id="SGY70309.1"/>
    </source>
</evidence>
<evidence type="ECO:0000313" key="2">
    <source>
        <dbReference type="Proteomes" id="UP000249464"/>
    </source>
</evidence>
<reference evidence="1 2" key="1">
    <citation type="submission" date="2016-11" db="EMBL/GenBank/DDBJ databases">
        <authorList>
            <person name="Jaros S."/>
            <person name="Januszkiewicz K."/>
            <person name="Wedrychowicz H."/>
        </authorList>
    </citation>
    <scope>NUCLEOTIDE SEQUENCE [LARGE SCALE GENOMIC DNA]</scope>
</reference>
<organism evidence="1 2">
    <name type="scientific">Microbotryum silenes-dioicae</name>
    <dbReference type="NCBI Taxonomy" id="796604"/>
    <lineage>
        <taxon>Eukaryota</taxon>
        <taxon>Fungi</taxon>
        <taxon>Dikarya</taxon>
        <taxon>Basidiomycota</taxon>
        <taxon>Pucciniomycotina</taxon>
        <taxon>Microbotryomycetes</taxon>
        <taxon>Microbotryales</taxon>
        <taxon>Microbotryaceae</taxon>
        <taxon>Microbotryum</taxon>
    </lineage>
</organism>
<dbReference type="EMBL" id="FQNC01000046">
    <property type="protein sequence ID" value="SGY70309.1"/>
    <property type="molecule type" value="Genomic_DNA"/>
</dbReference>
<accession>A0A2X0MDZ6</accession>